<dbReference type="Pfam" id="PF00881">
    <property type="entry name" value="Nitroreductase"/>
    <property type="match status" value="1"/>
</dbReference>
<dbReference type="PANTHER" id="PTHR43821:SF1">
    <property type="entry name" value="NAD(P)H NITROREDUCTASE YDJA-RELATED"/>
    <property type="match status" value="1"/>
</dbReference>
<evidence type="ECO:0000259" key="1">
    <source>
        <dbReference type="Pfam" id="PF00881"/>
    </source>
</evidence>
<dbReference type="Gene3D" id="3.40.109.10">
    <property type="entry name" value="NADH Oxidase"/>
    <property type="match status" value="1"/>
</dbReference>
<dbReference type="AlphaFoldDB" id="A0A931E8Z0"/>
<protein>
    <submittedName>
        <fullName evidence="2">Nitroreductase family protein</fullName>
    </submittedName>
</protein>
<dbReference type="SUPFAM" id="SSF55469">
    <property type="entry name" value="FMN-dependent nitroreductase-like"/>
    <property type="match status" value="1"/>
</dbReference>
<name>A0A931E8Z0_9FLAO</name>
<dbReference type="InterPro" id="IPR000415">
    <property type="entry name" value="Nitroreductase-like"/>
</dbReference>
<dbReference type="EMBL" id="JADKYY010000005">
    <property type="protein sequence ID" value="MBF5027172.1"/>
    <property type="molecule type" value="Genomic_DNA"/>
</dbReference>
<sequence length="171" mass="19216">MESYTTLKELLAKRRSIFPKDYTGGDIAPEHLVEILRSGSLTPQHKKTMPHDLRLFTGEEKDAMGVTLAEIYKATTPPEQFLEKKYLDISSKWSRSSAVVVLVVRYSGLVPRWEEMAAVAMGVQNMHLLCTSLGLGCYWGTPGLKDRLTAHLSLSENQECLGFFFIGTLNY</sequence>
<gene>
    <name evidence="2" type="ORF">IC612_05105</name>
</gene>
<proteinExistence type="predicted"/>
<dbReference type="Proteomes" id="UP000694480">
    <property type="component" value="Unassembled WGS sequence"/>
</dbReference>
<feature type="domain" description="Nitroreductase" evidence="1">
    <location>
        <begin position="12"/>
        <end position="167"/>
    </location>
</feature>
<evidence type="ECO:0000313" key="3">
    <source>
        <dbReference type="Proteomes" id="UP000694480"/>
    </source>
</evidence>
<dbReference type="GO" id="GO:0016491">
    <property type="term" value="F:oxidoreductase activity"/>
    <property type="evidence" value="ECO:0007669"/>
    <property type="project" value="InterPro"/>
</dbReference>
<dbReference type="InterPro" id="IPR052530">
    <property type="entry name" value="NAD(P)H_nitroreductase"/>
</dbReference>
<evidence type="ECO:0000313" key="2">
    <source>
        <dbReference type="EMBL" id="MBF5027172.1"/>
    </source>
</evidence>
<comment type="caution">
    <text evidence="2">The sequence shown here is derived from an EMBL/GenBank/DDBJ whole genome shotgun (WGS) entry which is preliminary data.</text>
</comment>
<dbReference type="RefSeq" id="WP_194739103.1">
    <property type="nucleotide sequence ID" value="NZ_JADKYY010000005.1"/>
</dbReference>
<reference evidence="2" key="1">
    <citation type="submission" date="2020-11" db="EMBL/GenBank/DDBJ databases">
        <title>Genome seq and assembly of Planobacterium sp.</title>
        <authorList>
            <person name="Chhetri G."/>
        </authorList>
    </citation>
    <scope>NUCLEOTIDE SEQUENCE</scope>
    <source>
        <strain evidence="2">GCR5</strain>
    </source>
</reference>
<dbReference type="InterPro" id="IPR029479">
    <property type="entry name" value="Nitroreductase"/>
</dbReference>
<organism evidence="2 3">
    <name type="scientific">Planobacterium oryzisoli</name>
    <dbReference type="NCBI Taxonomy" id="2771435"/>
    <lineage>
        <taxon>Bacteria</taxon>
        <taxon>Pseudomonadati</taxon>
        <taxon>Bacteroidota</taxon>
        <taxon>Flavobacteriia</taxon>
        <taxon>Flavobacteriales</taxon>
        <taxon>Weeksellaceae</taxon>
        <taxon>Chryseobacterium group</taxon>
        <taxon>Chryseobacterium</taxon>
    </lineage>
</organism>
<keyword evidence="3" id="KW-1185">Reference proteome</keyword>
<accession>A0A931E8Z0</accession>
<dbReference type="PANTHER" id="PTHR43821">
    <property type="entry name" value="NAD(P)H NITROREDUCTASE YDJA-RELATED"/>
    <property type="match status" value="1"/>
</dbReference>